<comment type="caution">
    <text evidence="1">The sequence shown here is derived from an EMBL/GenBank/DDBJ whole genome shotgun (WGS) entry which is preliminary data.</text>
</comment>
<reference evidence="1 2" key="1">
    <citation type="journal article" date="2016" name="Nat. Commun.">
        <title>Thousands of microbial genomes shed light on interconnected biogeochemical processes in an aquifer system.</title>
        <authorList>
            <person name="Anantharaman K."/>
            <person name="Brown C.T."/>
            <person name="Hug L.A."/>
            <person name="Sharon I."/>
            <person name="Castelle C.J."/>
            <person name="Probst A.J."/>
            <person name="Thomas B.C."/>
            <person name="Singh A."/>
            <person name="Wilkins M.J."/>
            <person name="Karaoz U."/>
            <person name="Brodie E.L."/>
            <person name="Williams K.H."/>
            <person name="Hubbard S.S."/>
            <person name="Banfield J.F."/>
        </authorList>
    </citation>
    <scope>NUCLEOTIDE SEQUENCE [LARGE SCALE GENOMIC DNA]</scope>
</reference>
<protein>
    <submittedName>
        <fullName evidence="1">Four helix bundle protein</fullName>
    </submittedName>
</protein>
<evidence type="ECO:0000313" key="1">
    <source>
        <dbReference type="EMBL" id="OGE09165.1"/>
    </source>
</evidence>
<organism evidence="1 2">
    <name type="scientific">Candidatus Curtissbacteria bacterium RIFCSPLOWO2_01_FULL_42_26</name>
    <dbReference type="NCBI Taxonomy" id="1797729"/>
    <lineage>
        <taxon>Bacteria</taxon>
        <taxon>Candidatus Curtissiibacteriota</taxon>
    </lineage>
</organism>
<dbReference type="NCBIfam" id="TIGR02436">
    <property type="entry name" value="four helix bundle protein"/>
    <property type="match status" value="1"/>
</dbReference>
<gene>
    <name evidence="1" type="ORF">A3A60_01250</name>
</gene>
<dbReference type="InterPro" id="IPR012657">
    <property type="entry name" value="23S_rRNA-intervening_sequence"/>
</dbReference>
<proteinExistence type="predicted"/>
<dbReference type="STRING" id="1797729.A3A60_01250"/>
<dbReference type="InterPro" id="IPR026354">
    <property type="entry name" value="4helix_suffix_dom"/>
</dbReference>
<dbReference type="AlphaFoldDB" id="A0A1F5HYV4"/>
<evidence type="ECO:0000313" key="2">
    <source>
        <dbReference type="Proteomes" id="UP000179227"/>
    </source>
</evidence>
<dbReference type="NCBIfam" id="TIGR04258">
    <property type="entry name" value="4helix_suffix"/>
    <property type="match status" value="1"/>
</dbReference>
<dbReference type="InterPro" id="IPR036583">
    <property type="entry name" value="23S_rRNA_IVS_sf"/>
</dbReference>
<dbReference type="Gene3D" id="1.20.1440.60">
    <property type="entry name" value="23S rRNA-intervening sequence"/>
    <property type="match status" value="1"/>
</dbReference>
<sequence>MVSYQTTTIIYDLTVEFVEKYVSKFSRTTDQMTQAARSGRQNIAEGSQASGTSKKTEIKLVGVARASLEELLADFEDYLRQNRLKIWPKDSHLAQAVRALAYKSNRSYSTYASYLRSPESFANCLICLIHQANYLLDKQLASLQESFIEQGGFTENLFKKRLQRLSENKSYKSN</sequence>
<dbReference type="EMBL" id="MFBS01000023">
    <property type="protein sequence ID" value="OGE09165.1"/>
    <property type="molecule type" value="Genomic_DNA"/>
</dbReference>
<dbReference type="Proteomes" id="UP000179227">
    <property type="component" value="Unassembled WGS sequence"/>
</dbReference>
<name>A0A1F5HYV4_9BACT</name>
<dbReference type="SUPFAM" id="SSF158446">
    <property type="entry name" value="IVS-encoded protein-like"/>
    <property type="match status" value="1"/>
</dbReference>
<accession>A0A1F5HYV4</accession>